<dbReference type="InterPro" id="IPR027546">
    <property type="entry name" value="Sirtuin_class_III"/>
</dbReference>
<dbReference type="GO" id="GO:0017136">
    <property type="term" value="F:histone deacetylase activity, NAD-dependent"/>
    <property type="evidence" value="ECO:0007669"/>
    <property type="project" value="TreeGrafter"/>
</dbReference>
<comment type="catalytic activity">
    <reaction evidence="3">
        <text>N(6)-malonyl-L-lysyl-[protein] + NAD(+) + H2O = 2''-O-malonyl-ADP-D-ribose + nicotinamide + L-lysyl-[protein]</text>
        <dbReference type="Rhea" id="RHEA:47672"/>
        <dbReference type="Rhea" id="RHEA-COMP:9752"/>
        <dbReference type="Rhea" id="RHEA-COMP:11878"/>
        <dbReference type="ChEBI" id="CHEBI:15377"/>
        <dbReference type="ChEBI" id="CHEBI:17154"/>
        <dbReference type="ChEBI" id="CHEBI:29969"/>
        <dbReference type="ChEBI" id="CHEBI:57540"/>
        <dbReference type="ChEBI" id="CHEBI:87831"/>
        <dbReference type="ChEBI" id="CHEBI:87833"/>
    </reaction>
</comment>
<name>A0A834HYN1_RHYFE</name>
<accession>A0A834HYN1</accession>
<dbReference type="InterPro" id="IPR003000">
    <property type="entry name" value="Sirtuin"/>
</dbReference>
<dbReference type="PANTHER" id="PTHR11085:SF10">
    <property type="entry name" value="NAD-DEPENDENT PROTEIN DEACYLASE SIRTUIN-5, MITOCHONDRIAL-RELATED"/>
    <property type="match status" value="1"/>
</dbReference>
<organism evidence="6 7">
    <name type="scientific">Rhynchophorus ferrugineus</name>
    <name type="common">Red palm weevil</name>
    <name type="synonym">Curculio ferrugineus</name>
    <dbReference type="NCBI Taxonomy" id="354439"/>
    <lineage>
        <taxon>Eukaryota</taxon>
        <taxon>Metazoa</taxon>
        <taxon>Ecdysozoa</taxon>
        <taxon>Arthropoda</taxon>
        <taxon>Hexapoda</taxon>
        <taxon>Insecta</taxon>
        <taxon>Pterygota</taxon>
        <taxon>Neoptera</taxon>
        <taxon>Endopterygota</taxon>
        <taxon>Coleoptera</taxon>
        <taxon>Polyphaga</taxon>
        <taxon>Cucujiformia</taxon>
        <taxon>Curculionidae</taxon>
        <taxon>Dryophthorinae</taxon>
        <taxon>Rhynchophorus</taxon>
    </lineage>
</organism>
<comment type="caution">
    <text evidence="6">The sequence shown here is derived from an EMBL/GenBank/DDBJ whole genome shotgun (WGS) entry which is preliminary data.</text>
</comment>
<reference evidence="6" key="1">
    <citation type="submission" date="2020-08" db="EMBL/GenBank/DDBJ databases">
        <title>Genome sequencing and assembly of the red palm weevil Rhynchophorus ferrugineus.</title>
        <authorList>
            <person name="Dias G.B."/>
            <person name="Bergman C.M."/>
            <person name="Manee M."/>
        </authorList>
    </citation>
    <scope>NUCLEOTIDE SEQUENCE</scope>
    <source>
        <strain evidence="6">AA-2017</strain>
        <tissue evidence="6">Whole larva</tissue>
    </source>
</reference>
<dbReference type="OrthoDB" id="424302at2759"/>
<feature type="binding site" evidence="3">
    <location>
        <position position="55"/>
    </location>
    <ligand>
        <name>substrate</name>
    </ligand>
</feature>
<comment type="catalytic activity">
    <reaction evidence="3">
        <text>N(6)-succinyl-L-lysyl-[protein] + NAD(+) + H2O = 2''-O-succinyl-ADP-D-ribose + nicotinamide + L-lysyl-[protein]</text>
        <dbReference type="Rhea" id="RHEA:47668"/>
        <dbReference type="Rhea" id="RHEA-COMP:9752"/>
        <dbReference type="Rhea" id="RHEA-COMP:11877"/>
        <dbReference type="ChEBI" id="CHEBI:15377"/>
        <dbReference type="ChEBI" id="CHEBI:17154"/>
        <dbReference type="ChEBI" id="CHEBI:29969"/>
        <dbReference type="ChEBI" id="CHEBI:57540"/>
        <dbReference type="ChEBI" id="CHEBI:87830"/>
        <dbReference type="ChEBI" id="CHEBI:87832"/>
    </reaction>
</comment>
<feature type="binding site" evidence="3">
    <location>
        <position position="243"/>
    </location>
    <ligand>
        <name>NAD(+)</name>
        <dbReference type="ChEBI" id="CHEBI:57540"/>
    </ligand>
</feature>
<keyword evidence="7" id="KW-1185">Reference proteome</keyword>
<dbReference type="HAMAP" id="MF_01121">
    <property type="entry name" value="Sirtuin_ClassIII"/>
    <property type="match status" value="1"/>
</dbReference>
<comment type="cofactor">
    <cofactor evidence="3">
        <name>Zn(2+)</name>
        <dbReference type="ChEBI" id="CHEBI:29105"/>
    </cofactor>
    <text evidence="3">Binds 1 zinc ion per subunit.</text>
</comment>
<feature type="binding site" evidence="3 4">
    <location>
        <position position="162"/>
    </location>
    <ligand>
        <name>Zn(2+)</name>
        <dbReference type="ChEBI" id="CHEBI:29105"/>
    </ligand>
</feature>
<dbReference type="Pfam" id="PF02146">
    <property type="entry name" value="SIR2"/>
    <property type="match status" value="1"/>
</dbReference>
<evidence type="ECO:0000256" key="1">
    <source>
        <dbReference type="ARBA" id="ARBA00022679"/>
    </source>
</evidence>
<comment type="caution">
    <text evidence="3">Lacks conserved residue(s) required for the propagation of feature annotation.</text>
</comment>
<dbReference type="Proteomes" id="UP000625711">
    <property type="component" value="Unassembled WGS sequence"/>
</dbReference>
<evidence type="ECO:0000256" key="4">
    <source>
        <dbReference type="PROSITE-ProRule" id="PRU00236"/>
    </source>
</evidence>
<proteinExistence type="inferred from homology"/>
<feature type="binding site" evidence="3">
    <location>
        <begin position="199"/>
        <end position="201"/>
    </location>
    <ligand>
        <name>NAD(+)</name>
        <dbReference type="ChEBI" id="CHEBI:57540"/>
    </ligand>
</feature>
<dbReference type="GO" id="GO:0008270">
    <property type="term" value="F:zinc ion binding"/>
    <property type="evidence" value="ECO:0007669"/>
    <property type="project" value="UniProtKB-UniRule"/>
</dbReference>
<feature type="binding site" evidence="3">
    <location>
        <begin position="89"/>
        <end position="92"/>
    </location>
    <ligand>
        <name>NAD(+)</name>
        <dbReference type="ChEBI" id="CHEBI:57540"/>
    </ligand>
</feature>
<dbReference type="InterPro" id="IPR029035">
    <property type="entry name" value="DHS-like_NAD/FAD-binding_dom"/>
</dbReference>
<keyword evidence="3 4" id="KW-0479">Metal-binding</keyword>
<evidence type="ECO:0000256" key="2">
    <source>
        <dbReference type="ARBA" id="ARBA00023027"/>
    </source>
</evidence>
<dbReference type="GO" id="GO:0036054">
    <property type="term" value="F:protein-malonyllysine demalonylase activity"/>
    <property type="evidence" value="ECO:0007669"/>
    <property type="project" value="UniProtKB-UniRule"/>
</dbReference>
<dbReference type="PANTHER" id="PTHR11085">
    <property type="entry name" value="NAD-DEPENDENT PROTEIN DEACYLASE SIRTUIN-5, MITOCHONDRIAL-RELATED"/>
    <property type="match status" value="1"/>
</dbReference>
<feature type="active site" description="Proton acceptor" evidence="3 4">
    <location>
        <position position="107"/>
    </location>
</feature>
<feature type="binding site" evidence="4">
    <location>
        <position position="159"/>
    </location>
    <ligand>
        <name>Zn(2+)</name>
        <dbReference type="ChEBI" id="CHEBI:29105"/>
    </ligand>
</feature>
<feature type="binding site" evidence="3">
    <location>
        <begin position="225"/>
        <end position="227"/>
    </location>
    <ligand>
        <name>NAD(+)</name>
        <dbReference type="ChEBI" id="CHEBI:57540"/>
    </ligand>
</feature>
<gene>
    <name evidence="6" type="ORF">GWI33_019218</name>
</gene>
<evidence type="ECO:0000256" key="3">
    <source>
        <dbReference type="HAMAP-Rule" id="MF_03160"/>
    </source>
</evidence>
<dbReference type="GO" id="GO:0070403">
    <property type="term" value="F:NAD+ binding"/>
    <property type="evidence" value="ECO:0007669"/>
    <property type="project" value="UniProtKB-UniRule"/>
</dbReference>
<comment type="catalytic activity">
    <reaction evidence="3">
        <text>N(6)-glutaryl-L-lysyl-[protein] + NAD(+) + H2O = 2''-O-glutaryl-ADP-D-ribose + nicotinamide + L-lysyl-[protein]</text>
        <dbReference type="Rhea" id="RHEA:47664"/>
        <dbReference type="Rhea" id="RHEA-COMP:9752"/>
        <dbReference type="Rhea" id="RHEA-COMP:11875"/>
        <dbReference type="ChEBI" id="CHEBI:15377"/>
        <dbReference type="ChEBI" id="CHEBI:17154"/>
        <dbReference type="ChEBI" id="CHEBI:29969"/>
        <dbReference type="ChEBI" id="CHEBI:57540"/>
        <dbReference type="ChEBI" id="CHEBI:87828"/>
        <dbReference type="ChEBI" id="CHEBI:87829"/>
    </reaction>
</comment>
<protein>
    <recommendedName>
        <fullName evidence="3">NAD-dependent protein deacylase</fullName>
        <ecNumber evidence="3">2.3.1.-</ecNumber>
    </recommendedName>
    <alternativeName>
        <fullName evidence="3">Regulatory protein SIR2 homolog 5</fullName>
    </alternativeName>
</protein>
<keyword evidence="2 3" id="KW-0520">NAD</keyword>
<dbReference type="EC" id="2.3.1.-" evidence="3"/>
<comment type="domain">
    <text evidence="3">In contrast to class I sirtuins, class III sirtuins have only weak deacetylase activity. Difference in substrate specificity is probably due to a larger hydrophobic pocket with 2 residues (Tyr-52 and Arg-55) that bind to malonylated and succinylated substrates and define the specificity.</text>
</comment>
<evidence type="ECO:0000313" key="7">
    <source>
        <dbReference type="Proteomes" id="UP000625711"/>
    </source>
</evidence>
<sequence>MYRSSDIRAGISAESGIPVFRGAGGLWRTHKALDLATPQAFRKNPALIWEFYHYRRNVAFNAQPNKAHFALAKFEEELPGDCQFHIVTQNIDGLHQRAGSKNVIELHGALSKIRCTNSKCKNIEVNTDSPICEALKDRGDPACTDKDLPEINVNDLPKCSKCGKLARPHIVWFGEHLDANILQRTRELIETCDICLIIGTSSVVYPAAMFAPLVADRGRPVAEFNLNEEPANEEFQFHFPGPCGTTLPKALGYDDSSL</sequence>
<evidence type="ECO:0000313" key="6">
    <source>
        <dbReference type="EMBL" id="KAF7267580.1"/>
    </source>
</evidence>
<feature type="binding site" evidence="3">
    <location>
        <position position="52"/>
    </location>
    <ligand>
        <name>substrate</name>
    </ligand>
</feature>
<comment type="subcellular location">
    <subcellularLocation>
        <location evidence="3">Mitochondrion</location>
    </subcellularLocation>
</comment>
<keyword evidence="3" id="KW-0496">Mitochondrion</keyword>
<keyword evidence="3 4" id="KW-0862">Zinc</keyword>
<dbReference type="CDD" id="cd01412">
    <property type="entry name" value="SIRT5_Af1_CobB"/>
    <property type="match status" value="1"/>
</dbReference>
<feature type="binding site" evidence="3 4">
    <location>
        <position position="115"/>
    </location>
    <ligand>
        <name>Zn(2+)</name>
        <dbReference type="ChEBI" id="CHEBI:29105"/>
    </ligand>
</feature>
<dbReference type="SUPFAM" id="SSF52467">
    <property type="entry name" value="DHS-like NAD/FAD-binding domain"/>
    <property type="match status" value="1"/>
</dbReference>
<dbReference type="Gene3D" id="3.30.1600.10">
    <property type="entry name" value="SIR2/SIRT2 'Small Domain"/>
    <property type="match status" value="1"/>
</dbReference>
<keyword evidence="1 3" id="KW-0808">Transferase</keyword>
<dbReference type="GO" id="GO:0005739">
    <property type="term" value="C:mitochondrion"/>
    <property type="evidence" value="ECO:0007669"/>
    <property type="project" value="UniProtKB-SubCell"/>
</dbReference>
<dbReference type="EMBL" id="JAACXV010014406">
    <property type="protein sequence ID" value="KAF7267580.1"/>
    <property type="molecule type" value="Genomic_DNA"/>
</dbReference>
<feature type="binding site" evidence="4">
    <location>
        <position position="120"/>
    </location>
    <ligand>
        <name>Zn(2+)</name>
        <dbReference type="ChEBI" id="CHEBI:29105"/>
    </ligand>
</feature>
<dbReference type="PROSITE" id="PS50305">
    <property type="entry name" value="SIRTUIN"/>
    <property type="match status" value="1"/>
</dbReference>
<evidence type="ECO:0000259" key="5">
    <source>
        <dbReference type="PROSITE" id="PS50305"/>
    </source>
</evidence>
<dbReference type="InterPro" id="IPR050134">
    <property type="entry name" value="NAD-dep_sirtuin_deacylases"/>
</dbReference>
<dbReference type="GO" id="GO:0036055">
    <property type="term" value="F:protein-succinyllysine desuccinylase activity"/>
    <property type="evidence" value="ECO:0007669"/>
    <property type="project" value="UniProtKB-UniRule"/>
</dbReference>
<dbReference type="AlphaFoldDB" id="A0A834HYN1"/>
<comment type="function">
    <text evidence="3">NAD-dependent lysine demalonylase, desuccinylase and deglutarylase that specifically removes malonyl, succinyl and glutaryl groups on target proteins. Has weak NAD-dependent protein deacetylase activity; however this activity may not be physiologically relevant in vivo.</text>
</comment>
<dbReference type="GO" id="GO:0005634">
    <property type="term" value="C:nucleus"/>
    <property type="evidence" value="ECO:0007669"/>
    <property type="project" value="TreeGrafter"/>
</dbReference>
<comment type="similarity">
    <text evidence="3">Belongs to the sirtuin family. Class III subfamily.</text>
</comment>
<feature type="domain" description="Deacetylase sirtuin-type" evidence="5">
    <location>
        <begin position="1"/>
        <end position="258"/>
    </location>
</feature>
<dbReference type="Gene3D" id="3.40.50.1220">
    <property type="entry name" value="TPP-binding domain"/>
    <property type="match status" value="1"/>
</dbReference>
<dbReference type="InterPro" id="IPR026591">
    <property type="entry name" value="Sirtuin_cat_small_dom_sf"/>
</dbReference>
<dbReference type="InterPro" id="IPR026590">
    <property type="entry name" value="Ssirtuin_cat_dom"/>
</dbReference>